<keyword evidence="1" id="KW-0472">Membrane</keyword>
<reference evidence="2 3" key="1">
    <citation type="submission" date="2024-01" db="EMBL/GenBank/DDBJ databases">
        <title>The strains designed SYSU M86414 and SYSU M84420 isolated from the marine sediment in San Sha City (Hainan Province, China).</title>
        <authorList>
            <person name="Guo D."/>
        </authorList>
    </citation>
    <scope>NUCLEOTIDE SEQUENCE [LARGE SCALE GENOMIC DNA]</scope>
    <source>
        <strain evidence="2 3">SYSU M84420</strain>
    </source>
</reference>
<evidence type="ECO:0000313" key="3">
    <source>
        <dbReference type="Proteomes" id="UP001355298"/>
    </source>
</evidence>
<feature type="transmembrane region" description="Helical" evidence="1">
    <location>
        <begin position="104"/>
        <end position="126"/>
    </location>
</feature>
<dbReference type="Proteomes" id="UP001355298">
    <property type="component" value="Unassembled WGS sequence"/>
</dbReference>
<gene>
    <name evidence="2" type="ORF">VOP03_09095</name>
</gene>
<evidence type="ECO:0000313" key="2">
    <source>
        <dbReference type="EMBL" id="MEC4265500.1"/>
    </source>
</evidence>
<dbReference type="EMBL" id="JAYMGW010000006">
    <property type="protein sequence ID" value="MEC4265500.1"/>
    <property type="molecule type" value="Genomic_DNA"/>
</dbReference>
<keyword evidence="3" id="KW-1185">Reference proteome</keyword>
<protein>
    <submittedName>
        <fullName evidence="2">Uncharacterized protein</fullName>
    </submittedName>
</protein>
<proteinExistence type="predicted"/>
<dbReference type="RefSeq" id="WP_326278526.1">
    <property type="nucleotide sequence ID" value="NZ_JAYKYV010000006.1"/>
</dbReference>
<accession>A0ABU6IQU9</accession>
<keyword evidence="1" id="KW-1133">Transmembrane helix</keyword>
<comment type="caution">
    <text evidence="2">The sequence shown here is derived from an EMBL/GenBank/DDBJ whole genome shotgun (WGS) entry which is preliminary data.</text>
</comment>
<keyword evidence="1" id="KW-0812">Transmembrane</keyword>
<name>A0ABU6IQU9_9FLAO</name>
<organism evidence="2 3">
    <name type="scientific">Flagellimonas halotolerans</name>
    <dbReference type="NCBI Taxonomy" id="3112164"/>
    <lineage>
        <taxon>Bacteria</taxon>
        <taxon>Pseudomonadati</taxon>
        <taxon>Bacteroidota</taxon>
        <taxon>Flavobacteriia</taxon>
        <taxon>Flavobacteriales</taxon>
        <taxon>Flavobacteriaceae</taxon>
        <taxon>Flagellimonas</taxon>
    </lineage>
</organism>
<sequence length="129" mass="14708">MNLNFDVNDDQISDFTEQAKSELLSVVRNKAIEIIDEANRLEETRRTSNSKEITATTIQDAYSFTNRFSNNLKTPKHIKWIQALASISSIITGGLFDIEKMKDPYYLIIFLVVLAIAIGSSVYLIFNRK</sequence>
<evidence type="ECO:0000256" key="1">
    <source>
        <dbReference type="SAM" id="Phobius"/>
    </source>
</evidence>